<evidence type="ECO:0000259" key="1">
    <source>
        <dbReference type="Pfam" id="PF00561"/>
    </source>
</evidence>
<sequence>MSVAGIVRPAPGGSPVILLHGIGAGAEMFAPQLAGLAASHDVIGWNLPGYGGTRLAGSMSFESLSDGLLALFDELGLTQAVIVGHSIGGMVAQEFTARYPERVRALVLSATTSAFGSRDGAFQKKFVADRLAPLDAGRTMAELAGQFVPGLVGSAAHPDAVPAAMAAMSRVPDDTFRAGIRCLATFDRRADLPRICVPTLLIAGEEDRNAPEPTMRKMAERIAGARLVVLPGIGHLAPLECPEVFTDHLRGFLASLPEEESRS</sequence>
<dbReference type="RefSeq" id="WP_181761068.1">
    <property type="nucleotide sequence ID" value="NZ_BMCR01000011.1"/>
</dbReference>
<evidence type="ECO:0000313" key="3">
    <source>
        <dbReference type="Proteomes" id="UP000559404"/>
    </source>
</evidence>
<dbReference type="InterPro" id="IPR000073">
    <property type="entry name" value="AB_hydrolase_1"/>
</dbReference>
<feature type="domain" description="AB hydrolase-1" evidence="1">
    <location>
        <begin position="15"/>
        <end position="240"/>
    </location>
</feature>
<dbReference type="InterPro" id="IPR029058">
    <property type="entry name" value="AB_hydrolase_fold"/>
</dbReference>
<organism evidence="2 3">
    <name type="scientific">Stappia taiwanensis</name>
    <dbReference type="NCBI Taxonomy" id="992267"/>
    <lineage>
        <taxon>Bacteria</taxon>
        <taxon>Pseudomonadati</taxon>
        <taxon>Pseudomonadota</taxon>
        <taxon>Alphaproteobacteria</taxon>
        <taxon>Hyphomicrobiales</taxon>
        <taxon>Stappiaceae</taxon>
        <taxon>Stappia</taxon>
    </lineage>
</organism>
<comment type="caution">
    <text evidence="2">The sequence shown here is derived from an EMBL/GenBank/DDBJ whole genome shotgun (WGS) entry which is preliminary data.</text>
</comment>
<dbReference type="Pfam" id="PF00561">
    <property type="entry name" value="Abhydrolase_1"/>
    <property type="match status" value="1"/>
</dbReference>
<proteinExistence type="predicted"/>
<keyword evidence="3" id="KW-1185">Reference proteome</keyword>
<reference evidence="2 3" key="1">
    <citation type="submission" date="2020-07" db="EMBL/GenBank/DDBJ databases">
        <authorList>
            <person name="Li M."/>
        </authorList>
    </citation>
    <scope>NUCLEOTIDE SEQUENCE [LARGE SCALE GENOMIC DNA]</scope>
    <source>
        <strain evidence="2 3">DSM 23284</strain>
    </source>
</reference>
<dbReference type="PRINTS" id="PR00111">
    <property type="entry name" value="ABHYDROLASE"/>
</dbReference>
<dbReference type="PRINTS" id="PR00412">
    <property type="entry name" value="EPOXHYDRLASE"/>
</dbReference>
<dbReference type="InterPro" id="IPR000639">
    <property type="entry name" value="Epox_hydrolase-like"/>
</dbReference>
<accession>A0A838XV13</accession>
<gene>
    <name evidence="2" type="ORF">H1W37_14495</name>
</gene>
<evidence type="ECO:0000313" key="2">
    <source>
        <dbReference type="EMBL" id="MBA4612871.1"/>
    </source>
</evidence>
<keyword evidence="2" id="KW-0378">Hydrolase</keyword>
<dbReference type="EMBL" id="JACEON010000014">
    <property type="protein sequence ID" value="MBA4612871.1"/>
    <property type="molecule type" value="Genomic_DNA"/>
</dbReference>
<dbReference type="InterPro" id="IPR050266">
    <property type="entry name" value="AB_hydrolase_sf"/>
</dbReference>
<name>A0A838XV13_9HYPH</name>
<dbReference type="AlphaFoldDB" id="A0A838XV13"/>
<dbReference type="PANTHER" id="PTHR43798">
    <property type="entry name" value="MONOACYLGLYCEROL LIPASE"/>
    <property type="match status" value="1"/>
</dbReference>
<dbReference type="Proteomes" id="UP000559404">
    <property type="component" value="Unassembled WGS sequence"/>
</dbReference>
<reference evidence="2 3" key="2">
    <citation type="submission" date="2020-08" db="EMBL/GenBank/DDBJ databases">
        <title>Stappia taiwanensis sp. nov., isolated from a coastal thermal spring.</title>
        <authorList>
            <person name="Kampfer P."/>
        </authorList>
    </citation>
    <scope>NUCLEOTIDE SEQUENCE [LARGE SCALE GENOMIC DNA]</scope>
    <source>
        <strain evidence="2 3">DSM 23284</strain>
    </source>
</reference>
<dbReference type="GO" id="GO:0016787">
    <property type="term" value="F:hydrolase activity"/>
    <property type="evidence" value="ECO:0007669"/>
    <property type="project" value="UniProtKB-KW"/>
</dbReference>
<dbReference type="SUPFAM" id="SSF53474">
    <property type="entry name" value="alpha/beta-Hydrolases"/>
    <property type="match status" value="1"/>
</dbReference>
<protein>
    <submittedName>
        <fullName evidence="2">Alpha/beta fold hydrolase</fullName>
    </submittedName>
</protein>
<dbReference type="Gene3D" id="3.40.50.1820">
    <property type="entry name" value="alpha/beta hydrolase"/>
    <property type="match status" value="1"/>
</dbReference>